<dbReference type="InterPro" id="IPR037185">
    <property type="entry name" value="EmrE-like"/>
</dbReference>
<sequence length="282" mass="28397">MRILCLTALVMVAFAANSILTRFAIAGGHIDPTGFAVVRVLSGAVLLAMLVLIRGGRVPLIRRQQGLGAITLAIYIIGFSLAYLTLDAGLGALILFGVVQIAMFTHGALFGVTPTPRKLLGAAVAFSGLVLVLWPSQGVAVDPLGAALMIAAGLGWAAYTIIGRGASDPLAGSAGNFVICTPLVAALLLVQPTFYSPTGIALGVLCGAVTSGLGYALWYAVLPRLAQATAAVVQLSVPVIAIIAGALILGEPLGAKVVVATALVLGGIALAVSARSAPTGRK</sequence>
<accession>A0A0F9WGJ3</accession>
<dbReference type="InterPro" id="IPR000620">
    <property type="entry name" value="EamA_dom"/>
</dbReference>
<evidence type="ECO:0000259" key="6">
    <source>
        <dbReference type="Pfam" id="PF00892"/>
    </source>
</evidence>
<dbReference type="Pfam" id="PF00892">
    <property type="entry name" value="EamA"/>
    <property type="match status" value="1"/>
</dbReference>
<dbReference type="SUPFAM" id="SSF103481">
    <property type="entry name" value="Multidrug resistance efflux transporter EmrE"/>
    <property type="match status" value="2"/>
</dbReference>
<evidence type="ECO:0000256" key="3">
    <source>
        <dbReference type="ARBA" id="ARBA00022989"/>
    </source>
</evidence>
<keyword evidence="2 5" id="KW-0812">Transmembrane</keyword>
<evidence type="ECO:0000256" key="5">
    <source>
        <dbReference type="SAM" id="Phobius"/>
    </source>
</evidence>
<keyword evidence="4 5" id="KW-0472">Membrane</keyword>
<evidence type="ECO:0000256" key="4">
    <source>
        <dbReference type="ARBA" id="ARBA00023136"/>
    </source>
</evidence>
<feature type="transmembrane region" description="Helical" evidence="5">
    <location>
        <begin position="92"/>
        <end position="112"/>
    </location>
</feature>
<dbReference type="AlphaFoldDB" id="A0A0F9WGJ3"/>
<evidence type="ECO:0000256" key="1">
    <source>
        <dbReference type="ARBA" id="ARBA00004141"/>
    </source>
</evidence>
<reference evidence="7" key="1">
    <citation type="journal article" date="2015" name="Nature">
        <title>Complex archaea that bridge the gap between prokaryotes and eukaryotes.</title>
        <authorList>
            <person name="Spang A."/>
            <person name="Saw J.H."/>
            <person name="Jorgensen S.L."/>
            <person name="Zaremba-Niedzwiedzka K."/>
            <person name="Martijn J."/>
            <person name="Lind A.E."/>
            <person name="van Eijk R."/>
            <person name="Schleper C."/>
            <person name="Guy L."/>
            <person name="Ettema T.J."/>
        </authorList>
    </citation>
    <scope>NUCLEOTIDE SEQUENCE</scope>
</reference>
<dbReference type="GO" id="GO:0016020">
    <property type="term" value="C:membrane"/>
    <property type="evidence" value="ECO:0007669"/>
    <property type="project" value="UniProtKB-SubCell"/>
</dbReference>
<feature type="transmembrane region" description="Helical" evidence="5">
    <location>
        <begin position="255"/>
        <end position="274"/>
    </location>
</feature>
<feature type="transmembrane region" description="Helical" evidence="5">
    <location>
        <begin position="143"/>
        <end position="162"/>
    </location>
</feature>
<protein>
    <recommendedName>
        <fullName evidence="6">EamA domain-containing protein</fullName>
    </recommendedName>
</protein>
<dbReference type="PANTHER" id="PTHR32322:SF9">
    <property type="entry name" value="AMINO-ACID METABOLITE EFFLUX PUMP-RELATED"/>
    <property type="match status" value="1"/>
</dbReference>
<dbReference type="InterPro" id="IPR050638">
    <property type="entry name" value="AA-Vitamin_Transporters"/>
</dbReference>
<feature type="transmembrane region" description="Helical" evidence="5">
    <location>
        <begin position="119"/>
        <end position="137"/>
    </location>
</feature>
<feature type="transmembrane region" description="Helical" evidence="5">
    <location>
        <begin position="228"/>
        <end position="249"/>
    </location>
</feature>
<dbReference type="EMBL" id="LAZR01000164">
    <property type="protein sequence ID" value="KKN85006.1"/>
    <property type="molecule type" value="Genomic_DNA"/>
</dbReference>
<feature type="transmembrane region" description="Helical" evidence="5">
    <location>
        <begin position="200"/>
        <end position="221"/>
    </location>
</feature>
<keyword evidence="3 5" id="KW-1133">Transmembrane helix</keyword>
<name>A0A0F9WGJ3_9ZZZZ</name>
<proteinExistence type="predicted"/>
<feature type="transmembrane region" description="Helical" evidence="5">
    <location>
        <begin position="67"/>
        <end position="86"/>
    </location>
</feature>
<comment type="caution">
    <text evidence="7">The sequence shown here is derived from an EMBL/GenBank/DDBJ whole genome shotgun (WGS) entry which is preliminary data.</text>
</comment>
<comment type="subcellular location">
    <subcellularLocation>
        <location evidence="1">Membrane</location>
        <topology evidence="1">Multi-pass membrane protein</topology>
    </subcellularLocation>
</comment>
<organism evidence="7">
    <name type="scientific">marine sediment metagenome</name>
    <dbReference type="NCBI Taxonomy" id="412755"/>
    <lineage>
        <taxon>unclassified sequences</taxon>
        <taxon>metagenomes</taxon>
        <taxon>ecological metagenomes</taxon>
    </lineage>
</organism>
<evidence type="ECO:0000256" key="2">
    <source>
        <dbReference type="ARBA" id="ARBA00022692"/>
    </source>
</evidence>
<dbReference type="PANTHER" id="PTHR32322">
    <property type="entry name" value="INNER MEMBRANE TRANSPORTER"/>
    <property type="match status" value="1"/>
</dbReference>
<evidence type="ECO:0000313" key="7">
    <source>
        <dbReference type="EMBL" id="KKN85006.1"/>
    </source>
</evidence>
<gene>
    <name evidence="7" type="ORF">LCGC14_0283750</name>
</gene>
<feature type="domain" description="EamA" evidence="6">
    <location>
        <begin position="144"/>
        <end position="272"/>
    </location>
</feature>
<feature type="transmembrane region" description="Helical" evidence="5">
    <location>
        <begin position="36"/>
        <end position="55"/>
    </location>
</feature>
<feature type="transmembrane region" description="Helical" evidence="5">
    <location>
        <begin position="174"/>
        <end position="194"/>
    </location>
</feature>